<evidence type="ECO:0000313" key="4">
    <source>
        <dbReference type="Proteomes" id="UP001295684"/>
    </source>
</evidence>
<evidence type="ECO:0000313" key="3">
    <source>
        <dbReference type="EMBL" id="CAI2386886.1"/>
    </source>
</evidence>
<proteinExistence type="predicted"/>
<dbReference type="EMBL" id="CAMPGE010029419">
    <property type="protein sequence ID" value="CAI2386886.1"/>
    <property type="molecule type" value="Genomic_DNA"/>
</dbReference>
<dbReference type="Proteomes" id="UP001295684">
    <property type="component" value="Unassembled WGS sequence"/>
</dbReference>
<evidence type="ECO:0000259" key="2">
    <source>
        <dbReference type="PROSITE" id="PS50222"/>
    </source>
</evidence>
<protein>
    <recommendedName>
        <fullName evidence="2">EF-hand domain-containing protein</fullName>
    </recommendedName>
</protein>
<sequence length="771" mass="90233">MSFKRQSRRSNTSQNLLENKLDSLAKATEKVPLNGDLSLEPYLKGSTRNESKQTKGNYQAEQEYNGYNNPNFLKMGNQFYNTEGKARFRVREELNNSSPNKKPHQGQGQPLVDEETIELRRKTYQFFKPSPDNYSLDKNFSSQFKTQPRRVEEHARENDGITEYTKEEMAGFKTVFNTFDKTNKGEVSLTDLGSIFQSFGRNPDELPIILREFGLNNLHGKGKIKFNLFVKIMQRLETEIDKTHDDIDQDLSIQSKTFHQRPHNDLSSTDYEHDIYASHYTSGDYGQDEPIHPEYEVFEQTQKHFKNNDIEEIYTPEPEPELQEQAHKDFESEEKPLEGNIKFYHEIPTQNVKPRLRSKSVAEGVSWKSSYQPPRSPTEKERKLYGTMLPKTGVYFLPDLRVIDQIKTLTNYKKQYLKEGKLMEAKKSKKKISELRSKEMIKQLTNMCISHEKEVKEVKKAQKKQFEHFQGNLPLILIESWDSFMEDYEQSAQESIGNAQKDQKKEVKELEDIMNNNPTFKVTLSQDLILLRNKINKLISLGKYEEANHLREKAEEQEKIEYTKAAIESDLDVDKNKVKLNFTHQKTIRAMLLRIERDRREQDKHRKEDTQRLVQRNKNLLKSISTRQAQEKRKTKQFLSWALGDISKFKNHKSTIEDSHISRVVAPRDRESRAISQARICGISTIKSKFNTLMKNRNSLPLVRHNRASKSEAKVPIKRKLKSTIIGNFKRSIKHKAVGRHPRRHYQNLSSNNAYGMFERTGPFEEYSSFL</sequence>
<dbReference type="AlphaFoldDB" id="A0AAD2DBY1"/>
<gene>
    <name evidence="3" type="ORF">ECRASSUSDP1_LOCUS28511</name>
</gene>
<dbReference type="InterPro" id="IPR011992">
    <property type="entry name" value="EF-hand-dom_pair"/>
</dbReference>
<dbReference type="Gene3D" id="1.10.238.10">
    <property type="entry name" value="EF-hand"/>
    <property type="match status" value="1"/>
</dbReference>
<keyword evidence="4" id="KW-1185">Reference proteome</keyword>
<dbReference type="GO" id="GO:0005509">
    <property type="term" value="F:calcium ion binding"/>
    <property type="evidence" value="ECO:0007669"/>
    <property type="project" value="InterPro"/>
</dbReference>
<dbReference type="PROSITE" id="PS50222">
    <property type="entry name" value="EF_HAND_2"/>
    <property type="match status" value="1"/>
</dbReference>
<feature type="domain" description="EF-hand" evidence="2">
    <location>
        <begin position="167"/>
        <end position="202"/>
    </location>
</feature>
<dbReference type="SUPFAM" id="SSF47473">
    <property type="entry name" value="EF-hand"/>
    <property type="match status" value="1"/>
</dbReference>
<reference evidence="3" key="1">
    <citation type="submission" date="2023-07" db="EMBL/GenBank/DDBJ databases">
        <authorList>
            <consortium name="AG Swart"/>
            <person name="Singh M."/>
            <person name="Singh A."/>
            <person name="Seah K."/>
            <person name="Emmerich C."/>
        </authorList>
    </citation>
    <scope>NUCLEOTIDE SEQUENCE</scope>
    <source>
        <strain evidence="3">DP1</strain>
    </source>
</reference>
<accession>A0AAD2DBY1</accession>
<evidence type="ECO:0000256" key="1">
    <source>
        <dbReference type="SAM" id="MobiDB-lite"/>
    </source>
</evidence>
<dbReference type="InterPro" id="IPR002048">
    <property type="entry name" value="EF_hand_dom"/>
</dbReference>
<dbReference type="PANTHER" id="PTHR47026">
    <property type="entry name" value="PIGMENTOSA GTPASE REGULATOR-LIKE PROTEIN, PUTATIVE-RELATED"/>
    <property type="match status" value="1"/>
</dbReference>
<name>A0AAD2DBY1_EUPCR</name>
<dbReference type="PANTHER" id="PTHR47026:SF2">
    <property type="entry name" value="FLAGELLAR ASSOCIATED PROTEIN"/>
    <property type="match status" value="1"/>
</dbReference>
<comment type="caution">
    <text evidence="3">The sequence shown here is derived from an EMBL/GenBank/DDBJ whole genome shotgun (WGS) entry which is preliminary data.</text>
</comment>
<feature type="region of interest" description="Disordered" evidence="1">
    <location>
        <begin position="28"/>
        <end position="57"/>
    </location>
</feature>
<organism evidence="3 4">
    <name type="scientific">Euplotes crassus</name>
    <dbReference type="NCBI Taxonomy" id="5936"/>
    <lineage>
        <taxon>Eukaryota</taxon>
        <taxon>Sar</taxon>
        <taxon>Alveolata</taxon>
        <taxon>Ciliophora</taxon>
        <taxon>Intramacronucleata</taxon>
        <taxon>Spirotrichea</taxon>
        <taxon>Hypotrichia</taxon>
        <taxon>Euplotida</taxon>
        <taxon>Euplotidae</taxon>
        <taxon>Moneuplotes</taxon>
    </lineage>
</organism>